<sequence>MSDTPSTALHLHIGRLVVDAGALGADGLPRDLDALLHEALTERLGTSTGTPAPTPAAWIGPVADALAMHVASAVPGRTR</sequence>
<keyword evidence="2" id="KW-1185">Reference proteome</keyword>
<dbReference type="Proteomes" id="UP000324973">
    <property type="component" value="Unassembled WGS sequence"/>
</dbReference>
<dbReference type="AlphaFoldDB" id="A0A5D4XI50"/>
<dbReference type="RefSeq" id="WP_149104524.1">
    <property type="nucleotide sequence ID" value="NZ_VTFT01000002.1"/>
</dbReference>
<comment type="caution">
    <text evidence="1">The sequence shown here is derived from an EMBL/GenBank/DDBJ whole genome shotgun (WGS) entry which is preliminary data.</text>
</comment>
<protein>
    <submittedName>
        <fullName evidence="1">Uncharacterized protein</fullName>
    </submittedName>
</protein>
<evidence type="ECO:0000313" key="2">
    <source>
        <dbReference type="Proteomes" id="UP000324973"/>
    </source>
</evidence>
<evidence type="ECO:0000313" key="1">
    <source>
        <dbReference type="EMBL" id="TYT23824.1"/>
    </source>
</evidence>
<gene>
    <name evidence="1" type="ORF">FZO89_16540</name>
</gene>
<reference evidence="1 2" key="1">
    <citation type="submission" date="2019-08" db="EMBL/GenBank/DDBJ databases">
        <title>Luteimonas viscosus sp. nov., isolated from soil of a sunflower field.</title>
        <authorList>
            <person name="Jianli Z."/>
            <person name="Ying Z."/>
        </authorList>
    </citation>
    <scope>NUCLEOTIDE SEQUENCE [LARGE SCALE GENOMIC DNA]</scope>
    <source>
        <strain evidence="1 2">XBU10</strain>
    </source>
</reference>
<dbReference type="EMBL" id="VTFT01000002">
    <property type="protein sequence ID" value="TYT23824.1"/>
    <property type="molecule type" value="Genomic_DNA"/>
</dbReference>
<name>A0A5D4XI50_9GAMM</name>
<proteinExistence type="predicted"/>
<organism evidence="1 2">
    <name type="scientific">Luteimonas viscosa</name>
    <dbReference type="NCBI Taxonomy" id="1132694"/>
    <lineage>
        <taxon>Bacteria</taxon>
        <taxon>Pseudomonadati</taxon>
        <taxon>Pseudomonadota</taxon>
        <taxon>Gammaproteobacteria</taxon>
        <taxon>Lysobacterales</taxon>
        <taxon>Lysobacteraceae</taxon>
        <taxon>Luteimonas</taxon>
    </lineage>
</organism>
<accession>A0A5D4XI50</accession>